<dbReference type="InterPro" id="IPR018154">
    <property type="entry name" value="TLV/ENV_coat_polyprotein"/>
</dbReference>
<dbReference type="Gene3D" id="1.10.287.210">
    <property type="match status" value="1"/>
</dbReference>
<dbReference type="SUPFAM" id="SSF58069">
    <property type="entry name" value="Virus ectodomain"/>
    <property type="match status" value="1"/>
</dbReference>
<name>A0A8C2XHH0_CYCLU</name>
<dbReference type="AlphaFoldDB" id="A0A8C2XHH0"/>
<accession>A0A8C2XHH0</accession>
<reference evidence="1" key="2">
    <citation type="submission" date="2025-09" db="UniProtKB">
        <authorList>
            <consortium name="Ensembl"/>
        </authorList>
    </citation>
    <scope>IDENTIFICATION</scope>
</reference>
<reference evidence="1" key="1">
    <citation type="submission" date="2025-08" db="UniProtKB">
        <authorList>
            <consortium name="Ensembl"/>
        </authorList>
    </citation>
    <scope>IDENTIFICATION</scope>
</reference>
<protein>
    <submittedName>
        <fullName evidence="1">Uncharacterized protein</fullName>
    </submittedName>
</protein>
<dbReference type="Proteomes" id="UP000694565">
    <property type="component" value="Unplaced"/>
</dbReference>
<sequence>MGRECLWGYQIWGIGLFPWYGVTFLADHIDNITYTLQGFANKTIRGFEYLSNTQRSHRLTLLKHDMALDYILAKQGGLCVTLNLTGEACYTLIPDNSDNMTSVVDALKLIRDAFGPSENETRGKLCTEEAELEE</sequence>
<proteinExistence type="predicted"/>
<keyword evidence="2" id="KW-1185">Reference proteome</keyword>
<evidence type="ECO:0000313" key="1">
    <source>
        <dbReference type="Ensembl" id="ENSCLMP00005016775.1"/>
    </source>
</evidence>
<dbReference type="PANTHER" id="PTHR10424">
    <property type="entry name" value="VIRAL ENVELOPE PROTEIN"/>
    <property type="match status" value="1"/>
</dbReference>
<organism evidence="1 2">
    <name type="scientific">Cyclopterus lumpus</name>
    <name type="common">Lumpsucker</name>
    <dbReference type="NCBI Taxonomy" id="8103"/>
    <lineage>
        <taxon>Eukaryota</taxon>
        <taxon>Metazoa</taxon>
        <taxon>Chordata</taxon>
        <taxon>Craniata</taxon>
        <taxon>Vertebrata</taxon>
        <taxon>Euteleostomi</taxon>
        <taxon>Actinopterygii</taxon>
        <taxon>Neopterygii</taxon>
        <taxon>Teleostei</taxon>
        <taxon>Neoteleostei</taxon>
        <taxon>Acanthomorphata</taxon>
        <taxon>Eupercaria</taxon>
        <taxon>Perciformes</taxon>
        <taxon>Cottioidei</taxon>
        <taxon>Cottales</taxon>
        <taxon>Cyclopteridae</taxon>
        <taxon>Cyclopterus</taxon>
    </lineage>
</organism>
<evidence type="ECO:0000313" key="2">
    <source>
        <dbReference type="Proteomes" id="UP000694565"/>
    </source>
</evidence>
<dbReference type="GeneTree" id="ENSGT00940000176865"/>
<dbReference type="Ensembl" id="ENSCLMT00005017773.1">
    <property type="protein sequence ID" value="ENSCLMP00005016775.1"/>
    <property type="gene ID" value="ENSCLMG00005008646.1"/>
</dbReference>